<feature type="transmembrane region" description="Helical" evidence="7">
    <location>
        <begin position="334"/>
        <end position="356"/>
    </location>
</feature>
<sequence>MNQVGRGSGRARAATAVGEPSGLRLPALPVLAWSPHWLAERLDAERERLFLWVPVLFATGIAAYFGLPREPSLVAVWLLAAGLGIVWWRVARAGNLAIGWGAAFAASLGLAVATARTAIVAAPVVPAGEWHATVEGRIEAVDLNEDGSVRLAVAPTAIAARGPPFAPPRRLSLWMRYKDVALRPGDHVAFTAILLPPPDAAVPGGFDYARQAFFEAIGGVGYLISRPRHVPESRAPDIRARLSIAASALRDDLAARIMAAVPGRAGAIAAALVTGKRGAIPKADQEALRVSGLAHILAISGLHMMLVVGTLFWSVRTLLAISPSLALNRPIKKWAAATAFVGGAAYLVLSGASIATQRAFVMAAVMLLSVLIDRPAITLRNVALAALLVLVMTPEALTGASFQMSFAATVALVATYETVRQHWQSSGDPVHPAVRFVGRAVFGLALTSLIAGLATAPFGAFHFNRVAVYGLAANLAAMPVVSLLVMPMGLASCLLMPFGLETFPLAAMGFGIDIVLAIAHGVASWPGAVRMVPQMPLAALGLMTVGGLWLALWRTGWRLWGLPALALGGAIALQTAPPDVYINRSGTLVALRTDTGELAFVPRRSTGYEAESWRRHAGIDPTLQAREVLEAPVGAAAESASPSSTAALATGMAGTLTGPAAAIQCDPIGCIASRPGLTLALVRDPAAFSEDCIRADVVVSPFVPPDSCAATALVIGPQQLAVGGATIIRRSGPALLVSTAAERAGIRPWSRRTTEAADTRRITPRSGNGSVNTGE</sequence>
<evidence type="ECO:0000313" key="10">
    <source>
        <dbReference type="EMBL" id="TCT12593.1"/>
    </source>
</evidence>
<keyword evidence="2" id="KW-1003">Cell membrane</keyword>
<feature type="domain" description="DUF4131" evidence="9">
    <location>
        <begin position="74"/>
        <end position="223"/>
    </location>
</feature>
<dbReference type="OrthoDB" id="9790149at2"/>
<keyword evidence="4 7" id="KW-1133">Transmembrane helix</keyword>
<keyword evidence="3 7" id="KW-0812">Transmembrane</keyword>
<dbReference type="RefSeq" id="WP_132805364.1">
    <property type="nucleotide sequence ID" value="NZ_SMAK01000002.1"/>
</dbReference>
<evidence type="ECO:0000259" key="8">
    <source>
        <dbReference type="Pfam" id="PF03772"/>
    </source>
</evidence>
<dbReference type="EMBL" id="SMAK01000002">
    <property type="protein sequence ID" value="TCT12593.1"/>
    <property type="molecule type" value="Genomic_DNA"/>
</dbReference>
<feature type="domain" description="ComEC/Rec2-related protein" evidence="8">
    <location>
        <begin position="272"/>
        <end position="555"/>
    </location>
</feature>
<evidence type="ECO:0000313" key="11">
    <source>
        <dbReference type="Proteomes" id="UP000295678"/>
    </source>
</evidence>
<keyword evidence="5 7" id="KW-0472">Membrane</keyword>
<evidence type="ECO:0000256" key="5">
    <source>
        <dbReference type="ARBA" id="ARBA00023136"/>
    </source>
</evidence>
<organism evidence="10 11">
    <name type="scientific">Tepidamorphus gemmatus</name>
    <dbReference type="NCBI Taxonomy" id="747076"/>
    <lineage>
        <taxon>Bacteria</taxon>
        <taxon>Pseudomonadati</taxon>
        <taxon>Pseudomonadota</taxon>
        <taxon>Alphaproteobacteria</taxon>
        <taxon>Hyphomicrobiales</taxon>
        <taxon>Tepidamorphaceae</taxon>
        <taxon>Tepidamorphus</taxon>
    </lineage>
</organism>
<feature type="transmembrane region" description="Helical" evidence="7">
    <location>
        <begin position="466"/>
        <end position="491"/>
    </location>
</feature>
<feature type="transmembrane region" description="Helical" evidence="7">
    <location>
        <begin position="49"/>
        <end position="67"/>
    </location>
</feature>
<evidence type="ECO:0000256" key="3">
    <source>
        <dbReference type="ARBA" id="ARBA00022692"/>
    </source>
</evidence>
<feature type="compositionally biased region" description="Basic and acidic residues" evidence="6">
    <location>
        <begin position="752"/>
        <end position="761"/>
    </location>
</feature>
<comment type="caution">
    <text evidence="10">The sequence shown here is derived from an EMBL/GenBank/DDBJ whole genome shotgun (WGS) entry which is preliminary data.</text>
</comment>
<evidence type="ECO:0000259" key="9">
    <source>
        <dbReference type="Pfam" id="PF13567"/>
    </source>
</evidence>
<protein>
    <submittedName>
        <fullName evidence="10">Competence protein ComEC</fullName>
    </submittedName>
</protein>
<dbReference type="Pfam" id="PF13567">
    <property type="entry name" value="DUF4131"/>
    <property type="match status" value="1"/>
</dbReference>
<evidence type="ECO:0000256" key="1">
    <source>
        <dbReference type="ARBA" id="ARBA00004651"/>
    </source>
</evidence>
<feature type="transmembrane region" description="Helical" evidence="7">
    <location>
        <begin position="73"/>
        <end position="90"/>
    </location>
</feature>
<feature type="transmembrane region" description="Helical" evidence="7">
    <location>
        <begin position="292"/>
        <end position="314"/>
    </location>
</feature>
<feature type="region of interest" description="Disordered" evidence="6">
    <location>
        <begin position="749"/>
        <end position="775"/>
    </location>
</feature>
<dbReference type="Pfam" id="PF03772">
    <property type="entry name" value="Competence"/>
    <property type="match status" value="1"/>
</dbReference>
<evidence type="ECO:0000256" key="4">
    <source>
        <dbReference type="ARBA" id="ARBA00022989"/>
    </source>
</evidence>
<dbReference type="Proteomes" id="UP000295678">
    <property type="component" value="Unassembled WGS sequence"/>
</dbReference>
<accession>A0A4V6NZR9</accession>
<dbReference type="InterPro" id="IPR052159">
    <property type="entry name" value="Competence_DNA_uptake"/>
</dbReference>
<dbReference type="InterPro" id="IPR004477">
    <property type="entry name" value="ComEC_N"/>
</dbReference>
<evidence type="ECO:0000256" key="7">
    <source>
        <dbReference type="SAM" id="Phobius"/>
    </source>
</evidence>
<feature type="transmembrane region" description="Helical" evidence="7">
    <location>
        <begin position="503"/>
        <end position="523"/>
    </location>
</feature>
<feature type="transmembrane region" description="Helical" evidence="7">
    <location>
        <begin position="377"/>
        <end position="394"/>
    </location>
</feature>
<feature type="transmembrane region" description="Helical" evidence="7">
    <location>
        <begin position="440"/>
        <end position="460"/>
    </location>
</feature>
<evidence type="ECO:0000256" key="6">
    <source>
        <dbReference type="SAM" id="MobiDB-lite"/>
    </source>
</evidence>
<gene>
    <name evidence="10" type="ORF">EDC22_102278</name>
</gene>
<evidence type="ECO:0000256" key="2">
    <source>
        <dbReference type="ARBA" id="ARBA00022475"/>
    </source>
</evidence>
<comment type="subcellular location">
    <subcellularLocation>
        <location evidence="1">Cell membrane</location>
        <topology evidence="1">Multi-pass membrane protein</topology>
    </subcellularLocation>
</comment>
<dbReference type="GO" id="GO:0005886">
    <property type="term" value="C:plasma membrane"/>
    <property type="evidence" value="ECO:0007669"/>
    <property type="project" value="UniProtKB-SubCell"/>
</dbReference>
<dbReference type="NCBIfam" id="TIGR00360">
    <property type="entry name" value="ComEC_N-term"/>
    <property type="match status" value="1"/>
</dbReference>
<dbReference type="PANTHER" id="PTHR30619">
    <property type="entry name" value="DNA INTERNALIZATION/COMPETENCE PROTEIN COMEC/REC2"/>
    <property type="match status" value="1"/>
</dbReference>
<dbReference type="AlphaFoldDB" id="A0A4V6NZR9"/>
<dbReference type="InterPro" id="IPR025405">
    <property type="entry name" value="DUF4131"/>
</dbReference>
<name>A0A4V6NZR9_9HYPH</name>
<feature type="transmembrane region" description="Helical" evidence="7">
    <location>
        <begin position="535"/>
        <end position="553"/>
    </location>
</feature>
<keyword evidence="11" id="KW-1185">Reference proteome</keyword>
<proteinExistence type="predicted"/>
<reference evidence="10 11" key="1">
    <citation type="submission" date="2019-03" db="EMBL/GenBank/DDBJ databases">
        <title>Genomic Encyclopedia of Type Strains, Phase IV (KMG-IV): sequencing the most valuable type-strain genomes for metagenomic binning, comparative biology and taxonomic classification.</title>
        <authorList>
            <person name="Goeker M."/>
        </authorList>
    </citation>
    <scope>NUCLEOTIDE SEQUENCE [LARGE SCALE GENOMIC DNA]</scope>
    <source>
        <strain evidence="10 11">DSM 19345</strain>
    </source>
</reference>
<feature type="compositionally biased region" description="Polar residues" evidence="6">
    <location>
        <begin position="765"/>
        <end position="775"/>
    </location>
</feature>
<dbReference type="PANTHER" id="PTHR30619:SF1">
    <property type="entry name" value="RECOMBINATION PROTEIN 2"/>
    <property type="match status" value="1"/>
</dbReference>